<sequence length="188" mass="19460">MVACVSQVAQDGAMARLENLLGASALALTDRLVAAEPEGAPTTGPTERAALVTLLAHPDQPVSWLGAVLGLTASGVTRLVDRLVAAGSVTRVAGTDARSRRVRLTDVGRRRAEAVLHAREAALADVVRDLSPADRAELERLLGLLVGGLTEEHLPALRLCRLCDRDACASGGVGCPLAHTTPAEVARG</sequence>
<keyword evidence="3" id="KW-1185">Reference proteome</keyword>
<dbReference type="PROSITE" id="PS50995">
    <property type="entry name" value="HTH_MARR_2"/>
    <property type="match status" value="1"/>
</dbReference>
<dbReference type="EMBL" id="QOUI01000001">
    <property type="protein sequence ID" value="RCK70951.1"/>
    <property type="molecule type" value="Genomic_DNA"/>
</dbReference>
<proteinExistence type="predicted"/>
<dbReference type="SMART" id="SM00347">
    <property type="entry name" value="HTH_MARR"/>
    <property type="match status" value="1"/>
</dbReference>
<gene>
    <name evidence="2" type="ORF">DT076_00195</name>
</gene>
<dbReference type="SUPFAM" id="SSF46785">
    <property type="entry name" value="Winged helix' DNA-binding domain"/>
    <property type="match status" value="1"/>
</dbReference>
<accession>A0A367Z154</accession>
<evidence type="ECO:0000259" key="1">
    <source>
        <dbReference type="PROSITE" id="PS50995"/>
    </source>
</evidence>
<protein>
    <submittedName>
        <fullName evidence="2">MarR family transcriptional regulator</fullName>
    </submittedName>
</protein>
<dbReference type="InterPro" id="IPR039422">
    <property type="entry name" value="MarR/SlyA-like"/>
</dbReference>
<evidence type="ECO:0000313" key="2">
    <source>
        <dbReference type="EMBL" id="RCK70951.1"/>
    </source>
</evidence>
<dbReference type="Gene3D" id="1.10.10.10">
    <property type="entry name" value="Winged helix-like DNA-binding domain superfamily/Winged helix DNA-binding domain"/>
    <property type="match status" value="1"/>
</dbReference>
<dbReference type="PANTHER" id="PTHR33164:SF57">
    <property type="entry name" value="MARR-FAMILY TRANSCRIPTIONAL REGULATOR"/>
    <property type="match status" value="1"/>
</dbReference>
<dbReference type="GO" id="GO:0006950">
    <property type="term" value="P:response to stress"/>
    <property type="evidence" value="ECO:0007669"/>
    <property type="project" value="TreeGrafter"/>
</dbReference>
<feature type="domain" description="HTH marR-type" evidence="1">
    <location>
        <begin position="14"/>
        <end position="147"/>
    </location>
</feature>
<dbReference type="AlphaFoldDB" id="A0A367Z154"/>
<dbReference type="Pfam" id="PF12802">
    <property type="entry name" value="MarR_2"/>
    <property type="match status" value="1"/>
</dbReference>
<dbReference type="InterPro" id="IPR036388">
    <property type="entry name" value="WH-like_DNA-bd_sf"/>
</dbReference>
<organism evidence="2 3">
    <name type="scientific">Desertihabitans brevis</name>
    <dbReference type="NCBI Taxonomy" id="2268447"/>
    <lineage>
        <taxon>Bacteria</taxon>
        <taxon>Bacillati</taxon>
        <taxon>Actinomycetota</taxon>
        <taxon>Actinomycetes</taxon>
        <taxon>Propionibacteriales</taxon>
        <taxon>Propionibacteriaceae</taxon>
        <taxon>Desertihabitans</taxon>
    </lineage>
</organism>
<dbReference type="GO" id="GO:0003700">
    <property type="term" value="F:DNA-binding transcription factor activity"/>
    <property type="evidence" value="ECO:0007669"/>
    <property type="project" value="InterPro"/>
</dbReference>
<comment type="caution">
    <text evidence="2">The sequence shown here is derived from an EMBL/GenBank/DDBJ whole genome shotgun (WGS) entry which is preliminary data.</text>
</comment>
<dbReference type="InterPro" id="IPR036390">
    <property type="entry name" value="WH_DNA-bd_sf"/>
</dbReference>
<name>A0A367Z154_9ACTN</name>
<dbReference type="Proteomes" id="UP000252770">
    <property type="component" value="Unassembled WGS sequence"/>
</dbReference>
<dbReference type="InterPro" id="IPR000835">
    <property type="entry name" value="HTH_MarR-typ"/>
</dbReference>
<dbReference type="PANTHER" id="PTHR33164">
    <property type="entry name" value="TRANSCRIPTIONAL REGULATOR, MARR FAMILY"/>
    <property type="match status" value="1"/>
</dbReference>
<reference evidence="2 3" key="1">
    <citation type="submission" date="2018-07" db="EMBL/GenBank/DDBJ databases">
        <title>Desertimonas flava gen. nov. sp. nov.</title>
        <authorList>
            <person name="Liu S."/>
        </authorList>
    </citation>
    <scope>NUCLEOTIDE SEQUENCE [LARGE SCALE GENOMIC DNA]</scope>
    <source>
        <strain evidence="2 3">16Sb5-5</strain>
    </source>
</reference>
<evidence type="ECO:0000313" key="3">
    <source>
        <dbReference type="Proteomes" id="UP000252770"/>
    </source>
</evidence>